<organism evidence="1 2">
    <name type="scientific">Periconia macrospinosa</name>
    <dbReference type="NCBI Taxonomy" id="97972"/>
    <lineage>
        <taxon>Eukaryota</taxon>
        <taxon>Fungi</taxon>
        <taxon>Dikarya</taxon>
        <taxon>Ascomycota</taxon>
        <taxon>Pezizomycotina</taxon>
        <taxon>Dothideomycetes</taxon>
        <taxon>Pleosporomycetidae</taxon>
        <taxon>Pleosporales</taxon>
        <taxon>Massarineae</taxon>
        <taxon>Periconiaceae</taxon>
        <taxon>Periconia</taxon>
    </lineage>
</organism>
<proteinExistence type="predicted"/>
<evidence type="ECO:0000313" key="1">
    <source>
        <dbReference type="EMBL" id="PVH94610.1"/>
    </source>
</evidence>
<evidence type="ECO:0000313" key="2">
    <source>
        <dbReference type="Proteomes" id="UP000244855"/>
    </source>
</evidence>
<protein>
    <submittedName>
        <fullName evidence="1">Uncharacterized protein</fullName>
    </submittedName>
</protein>
<dbReference type="EMBL" id="KZ805527">
    <property type="protein sequence ID" value="PVH94610.1"/>
    <property type="molecule type" value="Genomic_DNA"/>
</dbReference>
<gene>
    <name evidence="1" type="ORF">DM02DRAFT_660887</name>
</gene>
<dbReference type="Proteomes" id="UP000244855">
    <property type="component" value="Unassembled WGS sequence"/>
</dbReference>
<name>A0A2V1D937_9PLEO</name>
<accession>A0A2V1D937</accession>
<sequence length="77" mass="8813">MVIELGLATFSRSDAQKALEVPSPRAEKVLHRIEPYHFRVIGTAQFAMGVILNGRIRLRLKDIEICVVFVEPRYSLF</sequence>
<dbReference type="AlphaFoldDB" id="A0A2V1D937"/>
<keyword evidence="2" id="KW-1185">Reference proteome</keyword>
<reference evidence="1 2" key="1">
    <citation type="journal article" date="2018" name="Sci. Rep.">
        <title>Comparative genomics provides insights into the lifestyle and reveals functional heterogeneity of dark septate endophytic fungi.</title>
        <authorList>
            <person name="Knapp D.G."/>
            <person name="Nemeth J.B."/>
            <person name="Barry K."/>
            <person name="Hainaut M."/>
            <person name="Henrissat B."/>
            <person name="Johnson J."/>
            <person name="Kuo A."/>
            <person name="Lim J.H.P."/>
            <person name="Lipzen A."/>
            <person name="Nolan M."/>
            <person name="Ohm R.A."/>
            <person name="Tamas L."/>
            <person name="Grigoriev I.V."/>
            <person name="Spatafora J.W."/>
            <person name="Nagy L.G."/>
            <person name="Kovacs G.M."/>
        </authorList>
    </citation>
    <scope>NUCLEOTIDE SEQUENCE [LARGE SCALE GENOMIC DNA]</scope>
    <source>
        <strain evidence="1 2">DSE2036</strain>
    </source>
</reference>